<dbReference type="InterPro" id="IPR036864">
    <property type="entry name" value="Zn2-C6_fun-type_DNA-bd_sf"/>
</dbReference>
<dbReference type="PANTHER" id="PTHR47338">
    <property type="entry name" value="ZN(II)2CYS6 TRANSCRIPTION FACTOR (EUROFUNG)-RELATED"/>
    <property type="match status" value="1"/>
</dbReference>
<comment type="subcellular location">
    <subcellularLocation>
        <location evidence="1">Nucleus</location>
    </subcellularLocation>
</comment>
<organism evidence="8 9">
    <name type="scientific">Coemansia spiralis</name>
    <dbReference type="NCBI Taxonomy" id="417178"/>
    <lineage>
        <taxon>Eukaryota</taxon>
        <taxon>Fungi</taxon>
        <taxon>Fungi incertae sedis</taxon>
        <taxon>Zoopagomycota</taxon>
        <taxon>Kickxellomycotina</taxon>
        <taxon>Kickxellomycetes</taxon>
        <taxon>Kickxellales</taxon>
        <taxon>Kickxellaceae</taxon>
        <taxon>Coemansia</taxon>
    </lineage>
</organism>
<keyword evidence="3" id="KW-0805">Transcription regulation</keyword>
<feature type="compositionally biased region" description="Polar residues" evidence="6">
    <location>
        <begin position="438"/>
        <end position="447"/>
    </location>
</feature>
<reference evidence="8" key="1">
    <citation type="submission" date="2022-07" db="EMBL/GenBank/DDBJ databases">
        <title>Phylogenomic reconstructions and comparative analyses of Kickxellomycotina fungi.</title>
        <authorList>
            <person name="Reynolds N.K."/>
            <person name="Stajich J.E."/>
            <person name="Barry K."/>
            <person name="Grigoriev I.V."/>
            <person name="Crous P."/>
            <person name="Smith M.E."/>
        </authorList>
    </citation>
    <scope>NUCLEOTIDE SEQUENCE</scope>
    <source>
        <strain evidence="8">NRRL 3115</strain>
    </source>
</reference>
<protein>
    <recommendedName>
        <fullName evidence="7">Zn(2)-C6 fungal-type domain-containing protein</fullName>
    </recommendedName>
</protein>
<evidence type="ECO:0000256" key="2">
    <source>
        <dbReference type="ARBA" id="ARBA00022723"/>
    </source>
</evidence>
<dbReference type="Pfam" id="PF00172">
    <property type="entry name" value="Zn_clus"/>
    <property type="match status" value="1"/>
</dbReference>
<name>A0A9W8G7L7_9FUNG</name>
<comment type="caution">
    <text evidence="8">The sequence shown here is derived from an EMBL/GenBank/DDBJ whole genome shotgun (WGS) entry which is preliminary data.</text>
</comment>
<dbReference type="Proteomes" id="UP001151518">
    <property type="component" value="Unassembled WGS sequence"/>
</dbReference>
<dbReference type="OrthoDB" id="39175at2759"/>
<feature type="compositionally biased region" description="Basic residues" evidence="6">
    <location>
        <begin position="1405"/>
        <end position="1416"/>
    </location>
</feature>
<keyword evidence="5" id="KW-0539">Nucleus</keyword>
<keyword evidence="2" id="KW-0479">Metal-binding</keyword>
<evidence type="ECO:0000313" key="8">
    <source>
        <dbReference type="EMBL" id="KAJ2680796.1"/>
    </source>
</evidence>
<keyword evidence="4" id="KW-0804">Transcription</keyword>
<evidence type="ECO:0000313" key="9">
    <source>
        <dbReference type="Proteomes" id="UP001151518"/>
    </source>
</evidence>
<dbReference type="EMBL" id="JANBTW010000003">
    <property type="protein sequence ID" value="KAJ2680796.1"/>
    <property type="molecule type" value="Genomic_DNA"/>
</dbReference>
<sequence length="1663" mass="180779">MSNPNDSNTNETDPHAAQPQALQPLGTLLDLDIANNPTSPGAIGNFPFPLSDQASLFNFHAPLGLGIDAFYPQMGQDMLGGEQASDTAAQTARQPNPAGTDDLAMDMALLDTVAGDPLAYSTASSLLYGRSMPGTSAEFPAAFAGVDTHSQAPLHPTTTPASHQQQQSAGLSTSTSSQEIAVQMAARIRAARARILNNVLYNMSLGGIQQLDGFYNGSIAAPLSVSGNADSAGFGGGFDNMATVSQSSDMSNLLAGMATSNQLGFSAGRAANFTGLAPFDFSTPQPDLSAYSMTSSLSPFSPMSAVTVSGAGGIPGITSQDMSGPTSAFSTSTSAPNTATLPRIDQACKMCRRRKVRCDGLRPSCTFCHSKRFECVYEPVAPGTRKRGRKSKASDSGSVISSNAASTFMYADDGTTLHRLSSIRSGSGRSGEYDNRRGSQQRLSDSISDADDEHGYQRYGKQARSERRARDGYSVVYPSMADLEESPEGSDVDSSESSENEIDVENGYLEALSNRQIALPDNVGPGFKLQDILDSRADIELAEEAAAAALASIAGDSRDSNAPKSNDPLLTTETKTANTAAGGFTNISGGTSGKKDTAVPISMAERHMQLYFAYFHPQHPILHRHTFEKAVREGTVNKVLWHAVQAIAARYGPSSLQLRRQTNTTDKVADEMPGAVVKDVQNSTEPNGSRDDTAMDVDDPSGNAAIFIPQSEEKMADNEKETNKLSKGKSEPAQRKQHPYEYGKPYAELVRAMLPEATRTLSIEVIQALYLLSEHQFGMGDWLEGSSYWGTAVRMFNQLQLHMIDEAFQFPAYTSHLGLHESAISPLTSKQSPANYASEMRKPTLNNESWIKRELERRMRWVLFESERMHSLAGGHPPLVTLEAGWVHMPCSDAIWEMAAPRRAAEYERLLLHMGRYYVDTGGSLRIDIASDAASIPSSRVASISQSANESSVEETSDIEKQQNSKTAAASVDGSDVSGNSSSSRQQDPKRAASTTSAQPSNTTEGSLPGGRQHTRRKTHTGPMPNRVASMLVGVRRRKNRLHLNAHTAIVIGQMTRARLALFRLFFPCRWPSQLMASNLFGSAAGTGDEADLGGGGGAPGPVVLSWDERFRRMRITIADIESKLMQWRVYLESMFPLREHEEGSGRTDEENREIHRERVEYANYRFMLAALIIQNRSTVLQLQACLARRERKIKCANQKSDMGETARQTLANHVLPNQPSEKAMRSLRAYGQECWMVIVRQGCEIEDLLESHWQVRPHSNPNLHVMIKPDWHAPDAIKAKINAESNLRLYPEAAATRQRPVDDDVKVYFSHETPPYPLLVVNQRLLEAVVKSANKMQKQIGAELTLASSMNSNIHIETNANARDMGGDALLAIGGRQRGQQKSSRVLSGGTFAPVAPAASSSGARRRGRGVKRGPRIPLTSTGEVDFGSADDDIAPASVAATGEDGTECGEYSAMDPFRMQLSNTSYFLFLAAKTMIMYLHHAKMSAYILARRKVAGNSENGDSILPSSSISVENESIDSAAAAAMSSAATAAAEGGHSSNDTENPKDLAGAREQFGAENMLMPDFTEDLSPPPQLKTLTDIRRMQDRLEVVMTALRHSQKYWMGVDYYVLCARKLRNMSVYGPWRYEDPVSSDISAELVNEEWPPHVRLSEDFSNNVVFGT</sequence>
<feature type="region of interest" description="Disordered" evidence="6">
    <location>
        <begin position="946"/>
        <end position="1028"/>
    </location>
</feature>
<feature type="compositionally biased region" description="Basic and acidic residues" evidence="6">
    <location>
        <begin position="711"/>
        <end position="738"/>
    </location>
</feature>
<evidence type="ECO:0000259" key="7">
    <source>
        <dbReference type="PROSITE" id="PS50048"/>
    </source>
</evidence>
<feature type="compositionally biased region" description="Low complexity" evidence="6">
    <location>
        <begin position="971"/>
        <end position="984"/>
    </location>
</feature>
<dbReference type="PANTHER" id="PTHR47338:SF5">
    <property type="entry name" value="ZN(II)2CYS6 TRANSCRIPTION FACTOR (EUROFUNG)"/>
    <property type="match status" value="1"/>
</dbReference>
<feature type="region of interest" description="Disordered" evidence="6">
    <location>
        <begin position="421"/>
        <end position="501"/>
    </location>
</feature>
<evidence type="ECO:0000256" key="4">
    <source>
        <dbReference type="ARBA" id="ARBA00023163"/>
    </source>
</evidence>
<feature type="domain" description="Zn(2)-C6 fungal-type" evidence="7">
    <location>
        <begin position="347"/>
        <end position="377"/>
    </location>
</feature>
<dbReference type="PROSITE" id="PS50048">
    <property type="entry name" value="ZN2_CY6_FUNGAL_2"/>
    <property type="match status" value="1"/>
</dbReference>
<dbReference type="PROSITE" id="PS00463">
    <property type="entry name" value="ZN2_CY6_FUNGAL_1"/>
    <property type="match status" value="1"/>
</dbReference>
<evidence type="ECO:0000256" key="3">
    <source>
        <dbReference type="ARBA" id="ARBA00023015"/>
    </source>
</evidence>
<dbReference type="InterPro" id="IPR001138">
    <property type="entry name" value="Zn2Cys6_DnaBD"/>
</dbReference>
<dbReference type="SMART" id="SM00066">
    <property type="entry name" value="GAL4"/>
    <property type="match status" value="1"/>
</dbReference>
<dbReference type="GO" id="GO:0008270">
    <property type="term" value="F:zinc ion binding"/>
    <property type="evidence" value="ECO:0007669"/>
    <property type="project" value="InterPro"/>
</dbReference>
<dbReference type="SUPFAM" id="SSF57701">
    <property type="entry name" value="Zn2/Cys6 DNA-binding domain"/>
    <property type="match status" value="1"/>
</dbReference>
<dbReference type="Gene3D" id="4.10.240.10">
    <property type="entry name" value="Zn(2)-C6 fungal-type DNA-binding domain"/>
    <property type="match status" value="1"/>
</dbReference>
<dbReference type="CDD" id="cd12148">
    <property type="entry name" value="fungal_TF_MHR"/>
    <property type="match status" value="1"/>
</dbReference>
<dbReference type="GO" id="GO:0000981">
    <property type="term" value="F:DNA-binding transcription factor activity, RNA polymerase II-specific"/>
    <property type="evidence" value="ECO:0007669"/>
    <property type="project" value="InterPro"/>
</dbReference>
<dbReference type="GO" id="GO:0005634">
    <property type="term" value="C:nucleus"/>
    <property type="evidence" value="ECO:0007669"/>
    <property type="project" value="UniProtKB-SubCell"/>
</dbReference>
<evidence type="ECO:0000256" key="5">
    <source>
        <dbReference type="ARBA" id="ARBA00023242"/>
    </source>
</evidence>
<dbReference type="InterPro" id="IPR050815">
    <property type="entry name" value="TF_fung"/>
</dbReference>
<accession>A0A9W8G7L7</accession>
<feature type="region of interest" description="Disordered" evidence="6">
    <location>
        <begin position="1398"/>
        <end position="1426"/>
    </location>
</feature>
<feature type="compositionally biased region" description="Polar residues" evidence="6">
    <location>
        <begin position="993"/>
        <end position="1006"/>
    </location>
</feature>
<dbReference type="Pfam" id="PF04082">
    <property type="entry name" value="Fungal_trans"/>
    <property type="match status" value="1"/>
</dbReference>
<dbReference type="GO" id="GO:0003677">
    <property type="term" value="F:DNA binding"/>
    <property type="evidence" value="ECO:0007669"/>
    <property type="project" value="InterPro"/>
</dbReference>
<evidence type="ECO:0000256" key="1">
    <source>
        <dbReference type="ARBA" id="ARBA00004123"/>
    </source>
</evidence>
<feature type="region of interest" description="Disordered" evidence="6">
    <location>
        <begin position="680"/>
        <end position="738"/>
    </location>
</feature>
<gene>
    <name evidence="8" type="ORF">GGI25_000431</name>
</gene>
<evidence type="ECO:0000256" key="6">
    <source>
        <dbReference type="SAM" id="MobiDB-lite"/>
    </source>
</evidence>
<dbReference type="CDD" id="cd00067">
    <property type="entry name" value="GAL4"/>
    <property type="match status" value="1"/>
</dbReference>
<dbReference type="InterPro" id="IPR007219">
    <property type="entry name" value="XnlR_reg_dom"/>
</dbReference>
<feature type="compositionally biased region" description="Acidic residues" evidence="6">
    <location>
        <begin position="482"/>
        <end position="501"/>
    </location>
</feature>
<proteinExistence type="predicted"/>
<feature type="region of interest" description="Disordered" evidence="6">
    <location>
        <begin position="149"/>
        <end position="175"/>
    </location>
</feature>
<dbReference type="GO" id="GO:0006351">
    <property type="term" value="P:DNA-templated transcription"/>
    <property type="evidence" value="ECO:0007669"/>
    <property type="project" value="InterPro"/>
</dbReference>